<accession>A0A917GLJ2</accession>
<dbReference type="EMBL" id="BMEQ01000004">
    <property type="protein sequence ID" value="GGG50710.1"/>
    <property type="molecule type" value="Genomic_DNA"/>
</dbReference>
<dbReference type="AlphaFoldDB" id="A0A917GLJ2"/>
<gene>
    <name evidence="1" type="ORF">GCM10011374_11620</name>
</gene>
<dbReference type="RefSeq" id="WP_188535162.1">
    <property type="nucleotide sequence ID" value="NZ_BMEQ01000004.1"/>
</dbReference>
<organism evidence="1 2">
    <name type="scientific">Kocuria dechangensis</name>
    <dbReference type="NCBI Taxonomy" id="1176249"/>
    <lineage>
        <taxon>Bacteria</taxon>
        <taxon>Bacillati</taxon>
        <taxon>Actinomycetota</taxon>
        <taxon>Actinomycetes</taxon>
        <taxon>Micrococcales</taxon>
        <taxon>Micrococcaceae</taxon>
        <taxon>Kocuria</taxon>
    </lineage>
</organism>
<protein>
    <submittedName>
        <fullName evidence="1">Uncharacterized protein</fullName>
    </submittedName>
</protein>
<dbReference type="Proteomes" id="UP000638848">
    <property type="component" value="Unassembled WGS sequence"/>
</dbReference>
<reference evidence="1" key="1">
    <citation type="journal article" date="2014" name="Int. J. Syst. Evol. Microbiol.">
        <title>Complete genome sequence of Corynebacterium casei LMG S-19264T (=DSM 44701T), isolated from a smear-ripened cheese.</title>
        <authorList>
            <consortium name="US DOE Joint Genome Institute (JGI-PGF)"/>
            <person name="Walter F."/>
            <person name="Albersmeier A."/>
            <person name="Kalinowski J."/>
            <person name="Ruckert C."/>
        </authorList>
    </citation>
    <scope>NUCLEOTIDE SEQUENCE</scope>
    <source>
        <strain evidence="1">CGMCC 1.12187</strain>
    </source>
</reference>
<evidence type="ECO:0000313" key="2">
    <source>
        <dbReference type="Proteomes" id="UP000638848"/>
    </source>
</evidence>
<name>A0A917GLJ2_9MICC</name>
<proteinExistence type="predicted"/>
<sequence length="48" mass="4952">MALNKGSGEARTAAELNITAEDLDAAGIRALISNLELLEGKLRALDAA</sequence>
<reference evidence="1" key="2">
    <citation type="submission" date="2020-09" db="EMBL/GenBank/DDBJ databases">
        <authorList>
            <person name="Sun Q."/>
            <person name="Zhou Y."/>
        </authorList>
    </citation>
    <scope>NUCLEOTIDE SEQUENCE</scope>
    <source>
        <strain evidence="1">CGMCC 1.12187</strain>
    </source>
</reference>
<comment type="caution">
    <text evidence="1">The sequence shown here is derived from an EMBL/GenBank/DDBJ whole genome shotgun (WGS) entry which is preliminary data.</text>
</comment>
<evidence type="ECO:0000313" key="1">
    <source>
        <dbReference type="EMBL" id="GGG50710.1"/>
    </source>
</evidence>
<keyword evidence="2" id="KW-1185">Reference proteome</keyword>